<dbReference type="RefSeq" id="WP_103944381.1">
    <property type="nucleotide sequence ID" value="NZ_FNVO01000032.1"/>
</dbReference>
<proteinExistence type="predicted"/>
<reference evidence="2" key="1">
    <citation type="submission" date="2016-10" db="EMBL/GenBank/DDBJ databases">
        <authorList>
            <person name="Varghese N."/>
            <person name="Submissions S."/>
        </authorList>
    </citation>
    <scope>NUCLEOTIDE SEQUENCE [LARGE SCALE GENOMIC DNA]</scope>
    <source>
        <strain evidence="2">DSM 43163</strain>
    </source>
</reference>
<evidence type="ECO:0000313" key="1">
    <source>
        <dbReference type="EMBL" id="SEG92197.1"/>
    </source>
</evidence>
<sequence length="101" mass="11222">MVIGHLDRLAAALLDDGWQVLPRYDHDPPFLRVWHPDLEVLGLSVGVRPGPAGTRQAAVWWYVMLPHVRLTPCADVAGAVGQIAWLLGPWVMAARQRRAAR</sequence>
<organism evidence="1 2">
    <name type="scientific">Thermomonospora echinospora</name>
    <dbReference type="NCBI Taxonomy" id="1992"/>
    <lineage>
        <taxon>Bacteria</taxon>
        <taxon>Bacillati</taxon>
        <taxon>Actinomycetota</taxon>
        <taxon>Actinomycetes</taxon>
        <taxon>Streptosporangiales</taxon>
        <taxon>Thermomonosporaceae</taxon>
        <taxon>Thermomonospora</taxon>
    </lineage>
</organism>
<dbReference type="Proteomes" id="UP000236723">
    <property type="component" value="Unassembled WGS sequence"/>
</dbReference>
<dbReference type="AlphaFoldDB" id="A0A1H6E3P6"/>
<accession>A0A1H6E3P6</accession>
<gene>
    <name evidence="1" type="ORF">SAMN04489712_13254</name>
</gene>
<dbReference type="OrthoDB" id="3478161at2"/>
<dbReference type="EMBL" id="FNVO01000032">
    <property type="protein sequence ID" value="SEG92197.1"/>
    <property type="molecule type" value="Genomic_DNA"/>
</dbReference>
<keyword evidence="2" id="KW-1185">Reference proteome</keyword>
<name>A0A1H6E3P6_9ACTN</name>
<evidence type="ECO:0000313" key="2">
    <source>
        <dbReference type="Proteomes" id="UP000236723"/>
    </source>
</evidence>
<protein>
    <submittedName>
        <fullName evidence="1">Uncharacterized protein</fullName>
    </submittedName>
</protein>